<organism evidence="3 4">
    <name type="scientific">Nocardiopsis alba</name>
    <dbReference type="NCBI Taxonomy" id="53437"/>
    <lineage>
        <taxon>Bacteria</taxon>
        <taxon>Bacillati</taxon>
        <taxon>Actinomycetota</taxon>
        <taxon>Actinomycetes</taxon>
        <taxon>Streptosporangiales</taxon>
        <taxon>Nocardiopsidaceae</taxon>
        <taxon>Nocardiopsis</taxon>
    </lineage>
</organism>
<dbReference type="InterPro" id="IPR025962">
    <property type="entry name" value="SdpI/YhfL"/>
</dbReference>
<keyword evidence="5" id="KW-1185">Reference proteome</keyword>
<evidence type="ECO:0000256" key="1">
    <source>
        <dbReference type="SAM" id="Phobius"/>
    </source>
</evidence>
<name>A0A7K2IPV7_9ACTN</name>
<dbReference type="AlphaFoldDB" id="A0A7K2IPV7"/>
<keyword evidence="1" id="KW-0472">Membrane</keyword>
<evidence type="ECO:0000313" key="3">
    <source>
        <dbReference type="EMBL" id="MYR31857.1"/>
    </source>
</evidence>
<feature type="transmembrane region" description="Helical" evidence="1">
    <location>
        <begin position="99"/>
        <end position="119"/>
    </location>
</feature>
<gene>
    <name evidence="3" type="ORF">GTW20_06110</name>
    <name evidence="2" type="ORF">VSQ78_11120</name>
</gene>
<keyword evidence="1" id="KW-0812">Transmembrane</keyword>
<evidence type="ECO:0000313" key="4">
    <source>
        <dbReference type="Proteomes" id="UP000467124"/>
    </source>
</evidence>
<reference evidence="2 5" key="2">
    <citation type="submission" date="2024-01" db="EMBL/GenBank/DDBJ databases">
        <title>Genome mining of biosynthetic gene clusters to explore secondary metabolites of Streptomyces sp.</title>
        <authorList>
            <person name="Baig A."/>
            <person name="Ajitkumar Shintre N."/>
            <person name="Kumar H."/>
            <person name="Anbarasu A."/>
            <person name="Ramaiah S."/>
        </authorList>
    </citation>
    <scope>NUCLEOTIDE SEQUENCE [LARGE SCALE GENOMIC DNA]</scope>
    <source>
        <strain evidence="2 5">A01</strain>
    </source>
</reference>
<evidence type="ECO:0000313" key="5">
    <source>
        <dbReference type="Proteomes" id="UP001585053"/>
    </source>
</evidence>
<proteinExistence type="predicted"/>
<dbReference type="GeneID" id="91391507"/>
<dbReference type="EMBL" id="WWHY01000001">
    <property type="protein sequence ID" value="MYR31857.1"/>
    <property type="molecule type" value="Genomic_DNA"/>
</dbReference>
<dbReference type="Proteomes" id="UP001585053">
    <property type="component" value="Unassembled WGS sequence"/>
</dbReference>
<reference evidence="3 4" key="1">
    <citation type="journal article" date="2019" name="Nat. Commun.">
        <title>The antimicrobial potential of Streptomyces from insect microbiomes.</title>
        <authorList>
            <person name="Chevrette M.G."/>
            <person name="Carlson C.M."/>
            <person name="Ortega H.E."/>
            <person name="Thomas C."/>
            <person name="Ananiev G.E."/>
            <person name="Barns K.J."/>
            <person name="Book A.J."/>
            <person name="Cagnazzo J."/>
            <person name="Carlos C."/>
            <person name="Flanigan W."/>
            <person name="Grubbs K.J."/>
            <person name="Horn H.A."/>
            <person name="Hoffmann F.M."/>
            <person name="Klassen J.L."/>
            <person name="Knack J.J."/>
            <person name="Lewin G.R."/>
            <person name="McDonald B.R."/>
            <person name="Muller L."/>
            <person name="Melo W.G.P."/>
            <person name="Pinto-Tomas A.A."/>
            <person name="Schmitz A."/>
            <person name="Wendt-Pienkowski E."/>
            <person name="Wildman S."/>
            <person name="Zhao M."/>
            <person name="Zhang F."/>
            <person name="Bugni T.S."/>
            <person name="Andes D.R."/>
            <person name="Pupo M.T."/>
            <person name="Currie C.R."/>
        </authorList>
    </citation>
    <scope>NUCLEOTIDE SEQUENCE [LARGE SCALE GENOMIC DNA]</scope>
    <source>
        <strain evidence="3 4">SID5840</strain>
    </source>
</reference>
<dbReference type="EMBL" id="JAYMRS010000003">
    <property type="protein sequence ID" value="MFB8768254.1"/>
    <property type="molecule type" value="Genomic_DNA"/>
</dbReference>
<comment type="caution">
    <text evidence="3">The sequence shown here is derived from an EMBL/GenBank/DDBJ whole genome shotgun (WGS) entry which is preliminary data.</text>
</comment>
<evidence type="ECO:0000313" key="2">
    <source>
        <dbReference type="EMBL" id="MFB8768254.1"/>
    </source>
</evidence>
<keyword evidence="1" id="KW-1133">Transmembrane helix</keyword>
<sequence>MIASLPLRAAEETIPLGPLVLLTLTTAGGALLLIVMGVMGARRRIRPNDFFGIRTAYTRSSEDAWYAVHEASARWTVVAGLLFLPAAILPPLIPDPRGQIAAVLVPMGVGVVLLLVGSWRGHRVARRRRP</sequence>
<dbReference type="Proteomes" id="UP000467124">
    <property type="component" value="Unassembled WGS sequence"/>
</dbReference>
<accession>A0A7K2IPV7</accession>
<protein>
    <submittedName>
        <fullName evidence="2">SdpI family protein</fullName>
    </submittedName>
</protein>
<dbReference type="RefSeq" id="WP_042282948.1">
    <property type="nucleotide sequence ID" value="NZ_BAZE01000005.1"/>
</dbReference>
<dbReference type="Pfam" id="PF13630">
    <property type="entry name" value="SdpI"/>
    <property type="match status" value="1"/>
</dbReference>
<feature type="transmembrane region" description="Helical" evidence="1">
    <location>
        <begin position="75"/>
        <end position="93"/>
    </location>
</feature>
<feature type="transmembrane region" description="Helical" evidence="1">
    <location>
        <begin position="20"/>
        <end position="41"/>
    </location>
</feature>